<dbReference type="InterPro" id="IPR044634">
    <property type="entry name" value="Zuotin/DnaJC2"/>
</dbReference>
<dbReference type="CDD" id="cd23953">
    <property type="entry name" value="zuotin_NTD"/>
    <property type="match status" value="1"/>
</dbReference>
<proteinExistence type="predicted"/>
<dbReference type="PANTHER" id="PTHR43999">
    <property type="entry name" value="DNAJ HOMOLOG SUBFAMILY C MEMBER 2"/>
    <property type="match status" value="1"/>
</dbReference>
<dbReference type="InterPro" id="IPR042569">
    <property type="entry name" value="RAC_head_sf"/>
</dbReference>
<dbReference type="SUPFAM" id="SSF46689">
    <property type="entry name" value="Homeodomain-like"/>
    <property type="match status" value="1"/>
</dbReference>
<evidence type="ECO:0000256" key="2">
    <source>
        <dbReference type="ARBA" id="ARBA00022490"/>
    </source>
</evidence>
<protein>
    <submittedName>
        <fullName evidence="7">11660_t:CDS:1</fullName>
    </submittedName>
</protein>
<name>A0A9N9FVC5_9GLOM</name>
<dbReference type="Gene3D" id="1.10.10.60">
    <property type="entry name" value="Homeodomain-like"/>
    <property type="match status" value="2"/>
</dbReference>
<dbReference type="Proteomes" id="UP000789706">
    <property type="component" value="Unassembled WGS sequence"/>
</dbReference>
<organism evidence="7 8">
    <name type="scientific">Diversispora eburnea</name>
    <dbReference type="NCBI Taxonomy" id="1213867"/>
    <lineage>
        <taxon>Eukaryota</taxon>
        <taxon>Fungi</taxon>
        <taxon>Fungi incertae sedis</taxon>
        <taxon>Mucoromycota</taxon>
        <taxon>Glomeromycotina</taxon>
        <taxon>Glomeromycetes</taxon>
        <taxon>Diversisporales</taxon>
        <taxon>Diversisporaceae</taxon>
        <taxon>Diversispora</taxon>
    </lineage>
</organism>
<dbReference type="GO" id="GO:0043022">
    <property type="term" value="F:ribosome binding"/>
    <property type="evidence" value="ECO:0007669"/>
    <property type="project" value="InterPro"/>
</dbReference>
<reference evidence="7" key="1">
    <citation type="submission" date="2021-06" db="EMBL/GenBank/DDBJ databases">
        <authorList>
            <person name="Kallberg Y."/>
            <person name="Tangrot J."/>
            <person name="Rosling A."/>
        </authorList>
    </citation>
    <scope>NUCLEOTIDE SEQUENCE</scope>
    <source>
        <strain evidence="7">AZ414A</strain>
    </source>
</reference>
<dbReference type="SMART" id="SM00717">
    <property type="entry name" value="SANT"/>
    <property type="match status" value="2"/>
</dbReference>
<evidence type="ECO:0000256" key="3">
    <source>
        <dbReference type="ARBA" id="ARBA00023186"/>
    </source>
</evidence>
<dbReference type="Pfam" id="PF26185">
    <property type="entry name" value="Zuotin_N"/>
    <property type="match status" value="1"/>
</dbReference>
<comment type="caution">
    <text evidence="7">The sequence shown here is derived from an EMBL/GenBank/DDBJ whole genome shotgun (WGS) entry which is preliminary data.</text>
</comment>
<dbReference type="GO" id="GO:0005829">
    <property type="term" value="C:cytosol"/>
    <property type="evidence" value="ECO:0007669"/>
    <property type="project" value="TreeGrafter"/>
</dbReference>
<dbReference type="InterPro" id="IPR032003">
    <property type="entry name" value="RAC_head"/>
</dbReference>
<keyword evidence="2" id="KW-0963">Cytoplasm</keyword>
<dbReference type="CDD" id="cd06257">
    <property type="entry name" value="DnaJ"/>
    <property type="match status" value="1"/>
</dbReference>
<dbReference type="InterPro" id="IPR058871">
    <property type="entry name" value="Zuotin_N"/>
</dbReference>
<evidence type="ECO:0000259" key="6">
    <source>
        <dbReference type="PROSITE" id="PS50090"/>
    </source>
</evidence>
<dbReference type="GO" id="GO:0030544">
    <property type="term" value="F:Hsp70 protein binding"/>
    <property type="evidence" value="ECO:0007669"/>
    <property type="project" value="InterPro"/>
</dbReference>
<dbReference type="InterPro" id="IPR036869">
    <property type="entry name" value="J_dom_sf"/>
</dbReference>
<accession>A0A9N9FVC5</accession>
<sequence>MAQSSFVFGVSPEGWNESTQYRIYSGISGSVNRNIEPVGRFFLAHARRKLNNHSFDEDDRIQAEAAIKQEDEVIDLKDEEEETPELLSRDPKDWKEQDHYAVLGLSKYRWKATDDQIKQAHRRKVLKHHPDKKASSGNTNDDAFFKCIQKAYEILFDPVKRRQFDSVDEAIDDSPPSLKAKGDFFEIYGPVFEHINSPKSEVEAFYDFWYNFDSWRSFEYLDKEDADGSDNRDDKRYLERKNKTERAKHKKEDTQRLRKIIALSLDPRILKFKQEEKAAREAKKKQREDAVKASQEAAKKQQGEKKKKEALKKSMRNERKTIKTFVKNYNYFYPTNESPPADVIGKQLSELDLLFEKLTLEELQNVRNQVESAKDSNGVKQALITEVTRLINSTDITLNVIVPVKGSSTEKDNASKGENKKEPKERPWDVDEISLLIKAANKFPGGSLNSEFVADHSGKPPRSNEELIKKSKEVQKGANALDEDDVRKLQHQKKHTDTRIYEDPSMREATINYDDKLRTQTNVQTNVQTNMQTNVQTNAQTNAQNNSKTSSKQGKNKMKSKSLSQPIESRITEVSAVKVETSIKSTEANSINGSTSKASSSPSSSTSVTNVWTATQQAQLERALQMYPPSWKGDVDRWDKISSAVEGKTKKECKLRVKYLSEQVKAKKAAQSIEK</sequence>
<dbReference type="GO" id="GO:0051083">
    <property type="term" value="P:'de novo' cotranslational protein folding"/>
    <property type="evidence" value="ECO:0007669"/>
    <property type="project" value="InterPro"/>
</dbReference>
<dbReference type="InterPro" id="IPR009057">
    <property type="entry name" value="Homeodomain-like_sf"/>
</dbReference>
<evidence type="ECO:0000256" key="1">
    <source>
        <dbReference type="ARBA" id="ARBA00004496"/>
    </source>
</evidence>
<evidence type="ECO:0000256" key="4">
    <source>
        <dbReference type="SAM" id="MobiDB-lite"/>
    </source>
</evidence>
<feature type="region of interest" description="Disordered" evidence="4">
    <location>
        <begin position="407"/>
        <end position="427"/>
    </location>
</feature>
<dbReference type="Gene3D" id="1.10.8.840">
    <property type="entry name" value="Ribosome-associated complex head domain"/>
    <property type="match status" value="1"/>
</dbReference>
<feature type="region of interest" description="Disordered" evidence="4">
    <location>
        <begin position="536"/>
        <end position="567"/>
    </location>
</feature>
<feature type="domain" description="J" evidence="5">
    <location>
        <begin position="98"/>
        <end position="168"/>
    </location>
</feature>
<dbReference type="InterPro" id="IPR001005">
    <property type="entry name" value="SANT/Myb"/>
</dbReference>
<dbReference type="PROSITE" id="PS00636">
    <property type="entry name" value="DNAJ_1"/>
    <property type="match status" value="1"/>
</dbReference>
<dbReference type="OrthoDB" id="1690618at2759"/>
<dbReference type="InterPro" id="IPR018253">
    <property type="entry name" value="DnaJ_domain_CS"/>
</dbReference>
<evidence type="ECO:0000313" key="7">
    <source>
        <dbReference type="EMBL" id="CAG8558671.1"/>
    </source>
</evidence>
<feature type="region of interest" description="Disordered" evidence="4">
    <location>
        <begin position="587"/>
        <end position="610"/>
    </location>
</feature>
<dbReference type="PROSITE" id="PS50076">
    <property type="entry name" value="DNAJ_2"/>
    <property type="match status" value="1"/>
</dbReference>
<gene>
    <name evidence="7" type="ORF">DEBURN_LOCUS7474</name>
</gene>
<dbReference type="PANTHER" id="PTHR43999:SF1">
    <property type="entry name" value="DNAJ HOMOLOG SUBFAMILY C MEMBER 2"/>
    <property type="match status" value="1"/>
</dbReference>
<dbReference type="SUPFAM" id="SSF46565">
    <property type="entry name" value="Chaperone J-domain"/>
    <property type="match status" value="1"/>
</dbReference>
<dbReference type="GO" id="GO:0006450">
    <property type="term" value="P:regulation of translational fidelity"/>
    <property type="evidence" value="ECO:0007669"/>
    <property type="project" value="InterPro"/>
</dbReference>
<keyword evidence="3" id="KW-0143">Chaperone</keyword>
<dbReference type="CDD" id="cd00167">
    <property type="entry name" value="SANT"/>
    <property type="match status" value="1"/>
</dbReference>
<dbReference type="PROSITE" id="PS50090">
    <property type="entry name" value="MYB_LIKE"/>
    <property type="match status" value="1"/>
</dbReference>
<dbReference type="Pfam" id="PF00249">
    <property type="entry name" value="Myb_DNA-binding"/>
    <property type="match status" value="1"/>
</dbReference>
<comment type="subcellular location">
    <subcellularLocation>
        <location evidence="1">Cytoplasm</location>
    </subcellularLocation>
</comment>
<dbReference type="AlphaFoldDB" id="A0A9N9FVC5"/>
<feature type="compositionally biased region" description="Low complexity" evidence="4">
    <location>
        <begin position="594"/>
        <end position="610"/>
    </location>
</feature>
<dbReference type="Gene3D" id="1.10.287.110">
    <property type="entry name" value="DnaJ domain"/>
    <property type="match status" value="1"/>
</dbReference>
<evidence type="ECO:0000313" key="8">
    <source>
        <dbReference type="Proteomes" id="UP000789706"/>
    </source>
</evidence>
<dbReference type="EMBL" id="CAJVPK010000909">
    <property type="protein sequence ID" value="CAG8558671.1"/>
    <property type="molecule type" value="Genomic_DNA"/>
</dbReference>
<dbReference type="InterPro" id="IPR001623">
    <property type="entry name" value="DnaJ_domain"/>
</dbReference>
<feature type="region of interest" description="Disordered" evidence="4">
    <location>
        <begin position="276"/>
        <end position="313"/>
    </location>
</feature>
<keyword evidence="8" id="KW-1185">Reference proteome</keyword>
<feature type="compositionally biased region" description="Basic and acidic residues" evidence="4">
    <location>
        <begin position="408"/>
        <end position="427"/>
    </location>
</feature>
<dbReference type="Pfam" id="PF00226">
    <property type="entry name" value="DnaJ"/>
    <property type="match status" value="1"/>
</dbReference>
<feature type="domain" description="Myb-like" evidence="6">
    <location>
        <begin position="612"/>
        <end position="656"/>
    </location>
</feature>
<dbReference type="Pfam" id="PF21884">
    <property type="entry name" value="ZUO1-like_ZHD"/>
    <property type="match status" value="1"/>
</dbReference>
<dbReference type="InterPro" id="IPR054076">
    <property type="entry name" value="ZUO1-like_ZHD"/>
</dbReference>
<evidence type="ECO:0000259" key="5">
    <source>
        <dbReference type="PROSITE" id="PS50076"/>
    </source>
</evidence>
<dbReference type="SMART" id="SM00271">
    <property type="entry name" value="DnaJ"/>
    <property type="match status" value="1"/>
</dbReference>
<feature type="compositionally biased region" description="Low complexity" evidence="4">
    <location>
        <begin position="536"/>
        <end position="546"/>
    </location>
</feature>
<dbReference type="Pfam" id="PF16717">
    <property type="entry name" value="RAC_head"/>
    <property type="match status" value="1"/>
</dbReference>